<dbReference type="KEGG" id="cps:CPS_0503"/>
<name>Q489K3_COLP3</name>
<dbReference type="Proteomes" id="UP000000547">
    <property type="component" value="Chromosome"/>
</dbReference>
<protein>
    <submittedName>
        <fullName evidence="1">Uncharacterized protein</fullName>
    </submittedName>
</protein>
<dbReference type="AlphaFoldDB" id="Q489K3"/>
<sequence>MQMVILLIKIKQDVKYYTKKGSAIFFSFLGK</sequence>
<evidence type="ECO:0000313" key="1">
    <source>
        <dbReference type="EMBL" id="AAZ26443.1"/>
    </source>
</evidence>
<dbReference type="STRING" id="167879.CPS_0503"/>
<evidence type="ECO:0000313" key="2">
    <source>
        <dbReference type="Proteomes" id="UP000000547"/>
    </source>
</evidence>
<accession>Q489K3</accession>
<dbReference type="EMBL" id="CP000083">
    <property type="protein sequence ID" value="AAZ26443.1"/>
    <property type="molecule type" value="Genomic_DNA"/>
</dbReference>
<dbReference type="HOGENOM" id="CLU_3395924_0_0_6"/>
<gene>
    <name evidence="1" type="ordered locus">CPS_0503</name>
</gene>
<reference evidence="1" key="1">
    <citation type="journal article" date="2005" name="Proc. Natl. Acad. Sci. U.S.A.">
        <title>The psychrophilic lifestyle as revealed by the genome sequence of Colwellia psychrerythraea 34H through genomic and proteomic analyses.</title>
        <authorList>
            <person name="Methe B.A."/>
            <person name="Nelson K.E."/>
            <person name="Deming J.W."/>
            <person name="Momen B."/>
            <person name="Melamud E."/>
            <person name="Zhang X."/>
            <person name="Moult J."/>
            <person name="Madupu R."/>
            <person name="Nelson W.C."/>
            <person name="Dodson R.J."/>
            <person name="Brinkac L.M."/>
            <person name="Daugherty S.C."/>
            <person name="Durkin A.S."/>
            <person name="DeBoy R.T."/>
            <person name="Kolonay J.F."/>
            <person name="Sullivan S.A."/>
            <person name="Zhou L."/>
            <person name="Davidsen T.M."/>
            <person name="Wu M."/>
            <person name="Huston A.L."/>
            <person name="Lewis M."/>
            <person name="Weaver B."/>
            <person name="Weidman J.F."/>
            <person name="Khouri H."/>
            <person name="Utterback T.R."/>
            <person name="Feldblyum T.V."/>
            <person name="Fraser C.M."/>
        </authorList>
    </citation>
    <scope>NUCLEOTIDE SEQUENCE [LARGE SCALE GENOMIC DNA]</scope>
    <source>
        <strain evidence="1">34H</strain>
    </source>
</reference>
<organism evidence="1 2">
    <name type="scientific">Colwellia psychrerythraea (strain 34H / ATCC BAA-681)</name>
    <name type="common">Vibrio psychroerythus</name>
    <dbReference type="NCBI Taxonomy" id="167879"/>
    <lineage>
        <taxon>Bacteria</taxon>
        <taxon>Pseudomonadati</taxon>
        <taxon>Pseudomonadota</taxon>
        <taxon>Gammaproteobacteria</taxon>
        <taxon>Alteromonadales</taxon>
        <taxon>Colwelliaceae</taxon>
        <taxon>Colwellia</taxon>
    </lineage>
</organism>
<proteinExistence type="predicted"/>